<protein>
    <submittedName>
        <fullName evidence="2">Uncharacterized protein</fullName>
    </submittedName>
</protein>
<comment type="caution">
    <text evidence="2">The sequence shown here is derived from an EMBL/GenBank/DDBJ whole genome shotgun (WGS) entry which is preliminary data.</text>
</comment>
<dbReference type="Proteomes" id="UP001362999">
    <property type="component" value="Unassembled WGS sequence"/>
</dbReference>
<evidence type="ECO:0000313" key="2">
    <source>
        <dbReference type="EMBL" id="KAK7027187.1"/>
    </source>
</evidence>
<organism evidence="2 3">
    <name type="scientific">Favolaschia claudopus</name>
    <dbReference type="NCBI Taxonomy" id="2862362"/>
    <lineage>
        <taxon>Eukaryota</taxon>
        <taxon>Fungi</taxon>
        <taxon>Dikarya</taxon>
        <taxon>Basidiomycota</taxon>
        <taxon>Agaricomycotina</taxon>
        <taxon>Agaricomycetes</taxon>
        <taxon>Agaricomycetidae</taxon>
        <taxon>Agaricales</taxon>
        <taxon>Marasmiineae</taxon>
        <taxon>Mycenaceae</taxon>
        <taxon>Favolaschia</taxon>
    </lineage>
</organism>
<proteinExistence type="predicted"/>
<dbReference type="EMBL" id="JAWWNJ010000030">
    <property type="protein sequence ID" value="KAK7027187.1"/>
    <property type="molecule type" value="Genomic_DNA"/>
</dbReference>
<reference evidence="2 3" key="1">
    <citation type="journal article" date="2024" name="J Genomics">
        <title>Draft genome sequencing and assembly of Favolaschia claudopus CIRM-BRFM 2984 isolated from oak limbs.</title>
        <authorList>
            <person name="Navarro D."/>
            <person name="Drula E."/>
            <person name="Chaduli D."/>
            <person name="Cazenave R."/>
            <person name="Ahrendt S."/>
            <person name="Wang J."/>
            <person name="Lipzen A."/>
            <person name="Daum C."/>
            <person name="Barry K."/>
            <person name="Grigoriev I.V."/>
            <person name="Favel A."/>
            <person name="Rosso M.N."/>
            <person name="Martin F."/>
        </authorList>
    </citation>
    <scope>NUCLEOTIDE SEQUENCE [LARGE SCALE GENOMIC DNA]</scope>
    <source>
        <strain evidence="2 3">CIRM-BRFM 2984</strain>
    </source>
</reference>
<name>A0AAW0BMI8_9AGAR</name>
<accession>A0AAW0BMI8</accession>
<evidence type="ECO:0000313" key="3">
    <source>
        <dbReference type="Proteomes" id="UP001362999"/>
    </source>
</evidence>
<keyword evidence="3" id="KW-1185">Reference proteome</keyword>
<gene>
    <name evidence="2" type="ORF">R3P38DRAFT_2777257</name>
</gene>
<sequence length="216" mass="23514">MLEAHHKKTILWKSERSTLGGGLDHTSLQPFRALVNSPDNYADVLPAFPLPDGELDLSLTGLNNFSCRQIGLTHEYLDSIDASSFNSMAILTGPGAIADADFVEQQPSEPTFTFGNEAQPMDVDPPTVFAQPAPLIRQPMQQSLLPGAAPAPAGTSKKNTGDRCAVCTHYECDRRHECRGKGGRKFCGCPHGPAPAKVRKTEAEIERNKKKRGEKF</sequence>
<dbReference type="AlphaFoldDB" id="A0AAW0BMI8"/>
<feature type="region of interest" description="Disordered" evidence="1">
    <location>
        <begin position="189"/>
        <end position="216"/>
    </location>
</feature>
<evidence type="ECO:0000256" key="1">
    <source>
        <dbReference type="SAM" id="MobiDB-lite"/>
    </source>
</evidence>